<protein>
    <recommendedName>
        <fullName evidence="2">NAD-dependent epimerase/dehydratase domain-containing protein</fullName>
    </recommendedName>
</protein>
<reference evidence="4" key="1">
    <citation type="journal article" date="2019" name="Int. J. Syst. Evol. Microbiol.">
        <title>The Global Catalogue of Microorganisms (GCM) 10K type strain sequencing project: providing services to taxonomists for standard genome sequencing and annotation.</title>
        <authorList>
            <consortium name="The Broad Institute Genomics Platform"/>
            <consortium name="The Broad Institute Genome Sequencing Center for Infectious Disease"/>
            <person name="Wu L."/>
            <person name="Ma J."/>
        </authorList>
    </citation>
    <scope>NUCLEOTIDE SEQUENCE [LARGE SCALE GENOMIC DNA]</scope>
    <source>
        <strain evidence="4">JCM 17738</strain>
    </source>
</reference>
<dbReference type="Pfam" id="PF01370">
    <property type="entry name" value="Epimerase"/>
    <property type="match status" value="1"/>
</dbReference>
<dbReference type="InterPro" id="IPR036291">
    <property type="entry name" value="NAD(P)-bd_dom_sf"/>
</dbReference>
<name>A0ABP8JVW2_9MICO</name>
<evidence type="ECO:0000256" key="1">
    <source>
        <dbReference type="ARBA" id="ARBA00023027"/>
    </source>
</evidence>
<accession>A0ABP8JVW2</accession>
<feature type="domain" description="NAD-dependent epimerase/dehydratase" evidence="2">
    <location>
        <begin position="44"/>
        <end position="196"/>
    </location>
</feature>
<proteinExistence type="predicted"/>
<dbReference type="InterPro" id="IPR001509">
    <property type="entry name" value="Epimerase_deHydtase"/>
</dbReference>
<keyword evidence="1" id="KW-0520">NAD</keyword>
<sequence>MASVPWGDEGESISALLLTLDVFSQARRGRPWSVAWCAGAGVVATPEDTLAAEVGVFDRVMGALAASVGPEEDGVAFLASSAGGVYAGATGAPFDEWTDPAPLVPYGRAKLAMEKVVHQVASQTGVRAAIGRLANVYGPGQTLSKPQGLLSQLCLADATGRPLPVYVSMDTIRDYLYVEDAATMIVRCLDLIREESRGTVVTKVLSSGRPVTVGHLISEARRVFHRPLRTIPVGGAGTGQVLDLRLASRVWPDVDALASTPLPAGLSRTAADVRARVVSGGPLDP</sequence>
<dbReference type="Gene3D" id="3.40.50.720">
    <property type="entry name" value="NAD(P)-binding Rossmann-like Domain"/>
    <property type="match status" value="1"/>
</dbReference>
<dbReference type="PANTHER" id="PTHR43574">
    <property type="entry name" value="EPIMERASE-RELATED"/>
    <property type="match status" value="1"/>
</dbReference>
<dbReference type="SUPFAM" id="SSF51735">
    <property type="entry name" value="NAD(P)-binding Rossmann-fold domains"/>
    <property type="match status" value="1"/>
</dbReference>
<comment type="caution">
    <text evidence="3">The sequence shown here is derived from an EMBL/GenBank/DDBJ whole genome shotgun (WGS) entry which is preliminary data.</text>
</comment>
<evidence type="ECO:0000313" key="4">
    <source>
        <dbReference type="Proteomes" id="UP001500390"/>
    </source>
</evidence>
<keyword evidence="4" id="KW-1185">Reference proteome</keyword>
<gene>
    <name evidence="3" type="ORF">GCM10023153_20140</name>
</gene>
<dbReference type="Proteomes" id="UP001500390">
    <property type="component" value="Unassembled WGS sequence"/>
</dbReference>
<organism evidence="3 4">
    <name type="scientific">Ornithinibacter aureus</name>
    <dbReference type="NCBI Taxonomy" id="622664"/>
    <lineage>
        <taxon>Bacteria</taxon>
        <taxon>Bacillati</taxon>
        <taxon>Actinomycetota</taxon>
        <taxon>Actinomycetes</taxon>
        <taxon>Micrococcales</taxon>
        <taxon>Intrasporangiaceae</taxon>
        <taxon>Ornithinibacter</taxon>
    </lineage>
</organism>
<evidence type="ECO:0000313" key="3">
    <source>
        <dbReference type="EMBL" id="GAA4396830.1"/>
    </source>
</evidence>
<dbReference type="EMBL" id="BAABFX010000027">
    <property type="protein sequence ID" value="GAA4396830.1"/>
    <property type="molecule type" value="Genomic_DNA"/>
</dbReference>
<evidence type="ECO:0000259" key="2">
    <source>
        <dbReference type="Pfam" id="PF01370"/>
    </source>
</evidence>